<sequence length="312" mass="34716">MELNPAASSYSHSVDLQAESPGAYELREQLEQACVALGEGRGSRPEAYQNLLAFLAASISETQMSSEQQTLAEQILHQAGLSGTDANPFELLPRLLPRNVSAPAQEGSPEHQLGVAVFEDSDLGACVYFDRTGGADAFSGADALLESFPWELEVRPSPPGNPFSALLDIPVQRLERRNAVIIESGRLLLGPDEGWGAIERKGQDNMLAELTQLAQAFRMDERQLKAAVPEFLLDAQSEWQGFFREEHPTRFREHDAVFNERFEDLEAAQPHLEDGLYRFYIEQLSCDKAKDEIDVFKQLVIDHFAGVEITRL</sequence>
<keyword evidence="2" id="KW-1185">Reference proteome</keyword>
<dbReference type="Proteomes" id="UP000255177">
    <property type="component" value="Unassembled WGS sequence"/>
</dbReference>
<protein>
    <submittedName>
        <fullName evidence="1">Uncharacterized protein</fullName>
    </submittedName>
</protein>
<name>A0A380SZC3_9PSED</name>
<organism evidence="1 2">
    <name type="scientific">Pseudomonas wadenswilerensis</name>
    <dbReference type="NCBI Taxonomy" id="1785161"/>
    <lineage>
        <taxon>Bacteria</taxon>
        <taxon>Pseudomonadati</taxon>
        <taxon>Pseudomonadota</taxon>
        <taxon>Gammaproteobacteria</taxon>
        <taxon>Pseudomonadales</taxon>
        <taxon>Pseudomonadaceae</taxon>
        <taxon>Pseudomonas</taxon>
    </lineage>
</organism>
<reference evidence="2" key="1">
    <citation type="submission" date="2018-07" db="EMBL/GenBank/DDBJ databases">
        <authorList>
            <person name="Blom J."/>
        </authorList>
    </citation>
    <scope>NUCLEOTIDE SEQUENCE [LARGE SCALE GENOMIC DNA]</scope>
    <source>
        <strain evidence="2">CCOS 864</strain>
    </source>
</reference>
<evidence type="ECO:0000313" key="1">
    <source>
        <dbReference type="EMBL" id="SUQ63337.1"/>
    </source>
</evidence>
<dbReference type="AlphaFoldDB" id="A0A380SZC3"/>
<gene>
    <name evidence="1" type="ORF">CCOS864_02787</name>
</gene>
<dbReference type="EMBL" id="UIDD01000007">
    <property type="protein sequence ID" value="SUQ63337.1"/>
    <property type="molecule type" value="Genomic_DNA"/>
</dbReference>
<accession>A0A380SZC3</accession>
<evidence type="ECO:0000313" key="2">
    <source>
        <dbReference type="Proteomes" id="UP000255177"/>
    </source>
</evidence>
<proteinExistence type="predicted"/>